<name>A0A8S8ZQE7_SORMA</name>
<gene>
    <name evidence="2" type="ORF">SMACR_07438</name>
</gene>
<evidence type="ECO:0000256" key="1">
    <source>
        <dbReference type="SAM" id="MobiDB-lite"/>
    </source>
</evidence>
<feature type="compositionally biased region" description="Basic and acidic residues" evidence="1">
    <location>
        <begin position="333"/>
        <end position="351"/>
    </location>
</feature>
<dbReference type="AlphaFoldDB" id="A0A8S8ZQE7"/>
<evidence type="ECO:0000313" key="2">
    <source>
        <dbReference type="EMBL" id="KAA8630492.1"/>
    </source>
</evidence>
<dbReference type="EMBL" id="NMPR01000102">
    <property type="protein sequence ID" value="KAA8630492.1"/>
    <property type="molecule type" value="Genomic_DNA"/>
</dbReference>
<sequence>MSQSISKMSSCQCKACLGQLASPQWLWFHEQHHHNNYKILACPHCDFILPTKAKYFPAETSKSRQFLLRCPSCNRQDHLHLFLRRQTAFACGFCSGCFYSSSSSSSSSSAAETTSGSSSNRDLHLRLKRRFFRHIAAELSRNDELIKKGKPPREWSRFNVIYGLLQRPGIAKHWRALILDTNEGKNGKDDEGSTGTGKIPNGVDAFFSWDMDNTAAVHADGMDASMTSISDLQVWLQFFDPERDGNKKAANLAELAFAQADKVLQPRARAGRVEAKKTNSAVTAGWAGKGSEEQKGGEKSIIRLDKPLPELPLPTVPGLPPSSTSRPIAPELRSTDYRRNQERKREEENTRRKVRKVVKQIEMALAAAYC</sequence>
<feature type="compositionally biased region" description="Pro residues" evidence="1">
    <location>
        <begin position="309"/>
        <end position="320"/>
    </location>
</feature>
<dbReference type="VEuPathDB" id="FungiDB:SMAC_07438"/>
<dbReference type="OMA" id="RQTAFAC"/>
<proteinExistence type="predicted"/>
<reference evidence="2 3" key="1">
    <citation type="submission" date="2017-07" db="EMBL/GenBank/DDBJ databases">
        <title>Genome sequence of the Sordaria macrospora wild type strain R19027.</title>
        <authorList>
            <person name="Nowrousian M."/>
            <person name="Teichert I."/>
            <person name="Kueck U."/>
        </authorList>
    </citation>
    <scope>NUCLEOTIDE SEQUENCE [LARGE SCALE GENOMIC DNA]</scope>
    <source>
        <strain evidence="2 3">R19027</strain>
        <tissue evidence="2">Mycelium</tissue>
    </source>
</reference>
<feature type="region of interest" description="Disordered" evidence="1">
    <location>
        <begin position="307"/>
        <end position="353"/>
    </location>
</feature>
<evidence type="ECO:0000313" key="3">
    <source>
        <dbReference type="Proteomes" id="UP000433876"/>
    </source>
</evidence>
<protein>
    <submittedName>
        <fullName evidence="2">Uncharacterized protein</fullName>
    </submittedName>
</protein>
<dbReference type="Proteomes" id="UP000433876">
    <property type="component" value="Unassembled WGS sequence"/>
</dbReference>
<organism evidence="2 3">
    <name type="scientific">Sordaria macrospora</name>
    <dbReference type="NCBI Taxonomy" id="5147"/>
    <lineage>
        <taxon>Eukaryota</taxon>
        <taxon>Fungi</taxon>
        <taxon>Dikarya</taxon>
        <taxon>Ascomycota</taxon>
        <taxon>Pezizomycotina</taxon>
        <taxon>Sordariomycetes</taxon>
        <taxon>Sordariomycetidae</taxon>
        <taxon>Sordariales</taxon>
        <taxon>Sordariaceae</taxon>
        <taxon>Sordaria</taxon>
    </lineage>
</organism>
<comment type="caution">
    <text evidence="2">The sequence shown here is derived from an EMBL/GenBank/DDBJ whole genome shotgun (WGS) entry which is preliminary data.</text>
</comment>
<accession>A0A8S8ZQE7</accession>